<dbReference type="PANTHER" id="PTHR37309">
    <property type="entry name" value="SLR0284 PROTEIN"/>
    <property type="match status" value="1"/>
</dbReference>
<dbReference type="PANTHER" id="PTHR37309:SF1">
    <property type="entry name" value="SLR0284 PROTEIN"/>
    <property type="match status" value="1"/>
</dbReference>
<dbReference type="RefSeq" id="WP_092789459.1">
    <property type="nucleotide sequence ID" value="NZ_FOPC01000003.1"/>
</dbReference>
<dbReference type="AlphaFoldDB" id="A0A1I2RAE1"/>
<feature type="transmembrane region" description="Helical" evidence="1">
    <location>
        <begin position="35"/>
        <end position="53"/>
    </location>
</feature>
<dbReference type="Proteomes" id="UP000199642">
    <property type="component" value="Unassembled WGS sequence"/>
</dbReference>
<dbReference type="STRING" id="435880.SAMN04487988_10342"/>
<proteinExistence type="predicted"/>
<name>A0A1I2RAE1_9BACT</name>
<sequence>MAQGSGASNILIKILLGSISVMIAAFFLTGIHIDGWLTGILLAAVLILINLTIKPIMIILTLPLTILTLGLFLLVINALMILLADEIIPGFEVDGFWWALIFAIVTSIINSLFGNNLSSSRD</sequence>
<evidence type="ECO:0000256" key="1">
    <source>
        <dbReference type="SAM" id="Phobius"/>
    </source>
</evidence>
<feature type="transmembrane region" description="Helical" evidence="1">
    <location>
        <begin position="12"/>
        <end position="29"/>
    </location>
</feature>
<evidence type="ECO:0000313" key="2">
    <source>
        <dbReference type="EMBL" id="SFG34766.1"/>
    </source>
</evidence>
<dbReference type="EMBL" id="FOPC01000003">
    <property type="protein sequence ID" value="SFG34766.1"/>
    <property type="molecule type" value="Genomic_DNA"/>
</dbReference>
<dbReference type="Pfam" id="PF04020">
    <property type="entry name" value="Phage_holin_4_2"/>
    <property type="match status" value="1"/>
</dbReference>
<keyword evidence="3" id="KW-1185">Reference proteome</keyword>
<gene>
    <name evidence="2" type="ORF">SAMN04487988_10342</name>
</gene>
<keyword evidence="1" id="KW-1133">Transmembrane helix</keyword>
<keyword evidence="1" id="KW-0812">Transmembrane</keyword>
<accession>A0A1I2RAE1</accession>
<feature type="transmembrane region" description="Helical" evidence="1">
    <location>
        <begin position="60"/>
        <end position="83"/>
    </location>
</feature>
<evidence type="ECO:0000313" key="3">
    <source>
        <dbReference type="Proteomes" id="UP000199642"/>
    </source>
</evidence>
<protein>
    <submittedName>
        <fullName evidence="2">Putative membrane protein</fullName>
    </submittedName>
</protein>
<dbReference type="InterPro" id="IPR007165">
    <property type="entry name" value="Phage_holin_4_2"/>
</dbReference>
<reference evidence="3" key="1">
    <citation type="submission" date="2016-10" db="EMBL/GenBank/DDBJ databases">
        <authorList>
            <person name="Varghese N."/>
            <person name="Submissions S."/>
        </authorList>
    </citation>
    <scope>NUCLEOTIDE SEQUENCE [LARGE SCALE GENOMIC DNA]</scope>
    <source>
        <strain evidence="3">DSM 19315</strain>
    </source>
</reference>
<organism evidence="2 3">
    <name type="scientific">Algoriphagus hitonicola</name>
    <dbReference type="NCBI Taxonomy" id="435880"/>
    <lineage>
        <taxon>Bacteria</taxon>
        <taxon>Pseudomonadati</taxon>
        <taxon>Bacteroidota</taxon>
        <taxon>Cytophagia</taxon>
        <taxon>Cytophagales</taxon>
        <taxon>Cyclobacteriaceae</taxon>
        <taxon>Algoriphagus</taxon>
    </lineage>
</organism>
<feature type="transmembrane region" description="Helical" evidence="1">
    <location>
        <begin position="95"/>
        <end position="113"/>
    </location>
</feature>
<dbReference type="OrthoDB" id="6402664at2"/>
<keyword evidence="1" id="KW-0472">Membrane</keyword>